<dbReference type="OrthoDB" id="10417655at2759"/>
<evidence type="ECO:0000313" key="2">
    <source>
        <dbReference type="EMBL" id="CAF1577926.1"/>
    </source>
</evidence>
<feature type="chain" id="PRO_5032294669" description="RING-type domain-containing protein" evidence="1">
    <location>
        <begin position="31"/>
        <end position="145"/>
    </location>
</feature>
<feature type="signal peptide" evidence="1">
    <location>
        <begin position="1"/>
        <end position="30"/>
    </location>
</feature>
<keyword evidence="1" id="KW-0732">Signal</keyword>
<sequence>MSQMCNRCWSTNIHLIILWCGHYTCQSCLSKNIIVDNGQLVAICTCAQSTPVDIRIKEKSHQSMEPIGDSVAASNTCGRSDQNLLSNTTFHPVCAAVERKIGIMYYENNVISSKRNVLKRKFTENNVVVELKPNVDEQDNAAGNE</sequence>
<dbReference type="EMBL" id="CAJNOW010010244">
    <property type="protein sequence ID" value="CAF1577926.1"/>
    <property type="molecule type" value="Genomic_DNA"/>
</dbReference>
<protein>
    <recommendedName>
        <fullName evidence="4">RING-type domain-containing protein</fullName>
    </recommendedName>
</protein>
<evidence type="ECO:0000313" key="3">
    <source>
        <dbReference type="Proteomes" id="UP000663834"/>
    </source>
</evidence>
<dbReference type="AlphaFoldDB" id="A0A815Z567"/>
<reference evidence="2" key="1">
    <citation type="submission" date="2021-02" db="EMBL/GenBank/DDBJ databases">
        <authorList>
            <person name="Nowell W R."/>
        </authorList>
    </citation>
    <scope>NUCLEOTIDE SEQUENCE</scope>
</reference>
<proteinExistence type="predicted"/>
<name>A0A815Z567_9BILA</name>
<gene>
    <name evidence="2" type="ORF">KQP761_LOCUS19855</name>
</gene>
<dbReference type="Proteomes" id="UP000663834">
    <property type="component" value="Unassembled WGS sequence"/>
</dbReference>
<evidence type="ECO:0008006" key="4">
    <source>
        <dbReference type="Google" id="ProtNLM"/>
    </source>
</evidence>
<organism evidence="2 3">
    <name type="scientific">Rotaria magnacalcarata</name>
    <dbReference type="NCBI Taxonomy" id="392030"/>
    <lineage>
        <taxon>Eukaryota</taxon>
        <taxon>Metazoa</taxon>
        <taxon>Spiralia</taxon>
        <taxon>Gnathifera</taxon>
        <taxon>Rotifera</taxon>
        <taxon>Eurotatoria</taxon>
        <taxon>Bdelloidea</taxon>
        <taxon>Philodinida</taxon>
        <taxon>Philodinidae</taxon>
        <taxon>Rotaria</taxon>
    </lineage>
</organism>
<accession>A0A815Z567</accession>
<evidence type="ECO:0000256" key="1">
    <source>
        <dbReference type="SAM" id="SignalP"/>
    </source>
</evidence>
<comment type="caution">
    <text evidence="2">The sequence shown here is derived from an EMBL/GenBank/DDBJ whole genome shotgun (WGS) entry which is preliminary data.</text>
</comment>